<organism evidence="11 12">
    <name type="scientific">Cervus elaphus hippelaphus</name>
    <name type="common">European red deer</name>
    <dbReference type="NCBI Taxonomy" id="46360"/>
    <lineage>
        <taxon>Eukaryota</taxon>
        <taxon>Metazoa</taxon>
        <taxon>Chordata</taxon>
        <taxon>Craniata</taxon>
        <taxon>Vertebrata</taxon>
        <taxon>Euteleostomi</taxon>
        <taxon>Mammalia</taxon>
        <taxon>Eutheria</taxon>
        <taxon>Laurasiatheria</taxon>
        <taxon>Artiodactyla</taxon>
        <taxon>Ruminantia</taxon>
        <taxon>Pecora</taxon>
        <taxon>Cervidae</taxon>
        <taxon>Cervinae</taxon>
        <taxon>Cervus</taxon>
    </lineage>
</organism>
<evidence type="ECO:0000259" key="10">
    <source>
        <dbReference type="Pfam" id="PF14650"/>
    </source>
</evidence>
<keyword evidence="2" id="KW-0812">Transmembrane</keyword>
<comment type="subcellular location">
    <subcellularLocation>
        <location evidence="1">Membrane</location>
        <topology evidence="1">Single-pass membrane protein</topology>
    </subcellularLocation>
</comment>
<reference evidence="11 12" key="1">
    <citation type="journal article" date="2018" name="Mol. Genet. Genomics">
        <title>The red deer Cervus elaphus genome CerEla1.0: sequencing, annotating, genes, and chromosomes.</title>
        <authorList>
            <person name="Bana N.A."/>
            <person name="Nyiri A."/>
            <person name="Nagy J."/>
            <person name="Frank K."/>
            <person name="Nagy T."/>
            <person name="Steger V."/>
            <person name="Schiller M."/>
            <person name="Lakatos P."/>
            <person name="Sugar L."/>
            <person name="Horn P."/>
            <person name="Barta E."/>
            <person name="Orosz L."/>
        </authorList>
    </citation>
    <scope>NUCLEOTIDE SEQUENCE [LARGE SCALE GENOMIC DNA]</scope>
    <source>
        <strain evidence="11">Hungarian</strain>
    </source>
</reference>
<dbReference type="Proteomes" id="UP000242450">
    <property type="component" value="Chromosome 16"/>
</dbReference>
<feature type="domain" description="SPATA31" evidence="10">
    <location>
        <begin position="48"/>
        <end position="143"/>
    </location>
</feature>
<dbReference type="GO" id="GO:0007283">
    <property type="term" value="P:spermatogenesis"/>
    <property type="evidence" value="ECO:0007669"/>
    <property type="project" value="UniProtKB-KW"/>
</dbReference>
<dbReference type="AlphaFoldDB" id="A0A212CMR9"/>
<evidence type="ECO:0000256" key="7">
    <source>
        <dbReference type="ARBA" id="ARBA00035009"/>
    </source>
</evidence>
<dbReference type="InterPro" id="IPR039509">
    <property type="entry name" value="SPATA31"/>
</dbReference>
<evidence type="ECO:0000256" key="6">
    <source>
        <dbReference type="ARBA" id="ARBA00023136"/>
    </source>
</evidence>
<evidence type="ECO:0000256" key="9">
    <source>
        <dbReference type="SAM" id="MobiDB-lite"/>
    </source>
</evidence>
<evidence type="ECO:0000256" key="8">
    <source>
        <dbReference type="ARBA" id="ARBA00037695"/>
    </source>
</evidence>
<evidence type="ECO:0000256" key="1">
    <source>
        <dbReference type="ARBA" id="ARBA00004167"/>
    </source>
</evidence>
<keyword evidence="3" id="KW-0221">Differentiation</keyword>
<dbReference type="GO" id="GO:0030154">
    <property type="term" value="P:cell differentiation"/>
    <property type="evidence" value="ECO:0007669"/>
    <property type="project" value="UniProtKB-KW"/>
</dbReference>
<accession>A0A212CMR9</accession>
<dbReference type="PANTHER" id="PTHR21859:SF55">
    <property type="entry name" value="SPERMATOGENESIS-ASSOCIATED PROTEIN 31A1-RELATED"/>
    <property type="match status" value="1"/>
</dbReference>
<dbReference type="PANTHER" id="PTHR21859">
    <property type="entry name" value="ACROSOME-SPECIFIC PROTEIN"/>
    <property type="match status" value="1"/>
</dbReference>
<sequence>MVKGFITLWPRLKLSPRLQSCPIATITSRSYGYPGLTPTLDSNHAPIFQRVFSQVTPNLPQENRSSQAHSSVSILPEDLISPNFLEKLEHHLSKRFIQEQRGVPWRIQASQKLIQSQDQFPRPCQAQGRKQPSRPPVGLGKSS</sequence>
<dbReference type="EMBL" id="MKHE01000016">
    <property type="protein sequence ID" value="OWK07182.1"/>
    <property type="molecule type" value="Genomic_DNA"/>
</dbReference>
<feature type="region of interest" description="Disordered" evidence="9">
    <location>
        <begin position="114"/>
        <end position="143"/>
    </location>
</feature>
<keyword evidence="6" id="KW-0472">Membrane</keyword>
<proteinExistence type="inferred from homology"/>
<evidence type="ECO:0000313" key="12">
    <source>
        <dbReference type="Proteomes" id="UP000242450"/>
    </source>
</evidence>
<evidence type="ECO:0000256" key="5">
    <source>
        <dbReference type="ARBA" id="ARBA00022989"/>
    </source>
</evidence>
<dbReference type="Pfam" id="PF14650">
    <property type="entry name" value="FAM75"/>
    <property type="match status" value="1"/>
</dbReference>
<evidence type="ECO:0000256" key="3">
    <source>
        <dbReference type="ARBA" id="ARBA00022782"/>
    </source>
</evidence>
<evidence type="ECO:0000256" key="4">
    <source>
        <dbReference type="ARBA" id="ARBA00022871"/>
    </source>
</evidence>
<protein>
    <recommendedName>
        <fullName evidence="10">SPATA31 domain-containing protein</fullName>
    </recommendedName>
</protein>
<gene>
    <name evidence="11" type="ORF">Celaphus_00017001</name>
</gene>
<keyword evidence="4" id="KW-0744">Spermatogenesis</keyword>
<comment type="function">
    <text evidence="8">May play a role in spermatogenesis.</text>
</comment>
<dbReference type="GO" id="GO:0016020">
    <property type="term" value="C:membrane"/>
    <property type="evidence" value="ECO:0007669"/>
    <property type="project" value="UniProtKB-SubCell"/>
</dbReference>
<keyword evidence="12" id="KW-1185">Reference proteome</keyword>
<evidence type="ECO:0000313" key="11">
    <source>
        <dbReference type="EMBL" id="OWK07182.1"/>
    </source>
</evidence>
<keyword evidence="5" id="KW-1133">Transmembrane helix</keyword>
<comment type="caution">
    <text evidence="11">The sequence shown here is derived from an EMBL/GenBank/DDBJ whole genome shotgun (WGS) entry which is preliminary data.</text>
</comment>
<evidence type="ECO:0000256" key="2">
    <source>
        <dbReference type="ARBA" id="ARBA00022692"/>
    </source>
</evidence>
<name>A0A212CMR9_CEREH</name>
<dbReference type="OrthoDB" id="9799748at2759"/>
<comment type="similarity">
    <text evidence="7">Belongs to the SPATA31 family.</text>
</comment>